<feature type="domain" description="SnoaL-like" evidence="1">
    <location>
        <begin position="6"/>
        <end position="127"/>
    </location>
</feature>
<dbReference type="InterPro" id="IPR037401">
    <property type="entry name" value="SnoaL-like"/>
</dbReference>
<gene>
    <name evidence="2" type="ORF">L0C25_17105</name>
</gene>
<dbReference type="Gene3D" id="3.10.450.50">
    <property type="match status" value="1"/>
</dbReference>
<organism evidence="2 3">
    <name type="scientific">Solicola gregarius</name>
    <dbReference type="NCBI Taxonomy" id="2908642"/>
    <lineage>
        <taxon>Bacteria</taxon>
        <taxon>Bacillati</taxon>
        <taxon>Actinomycetota</taxon>
        <taxon>Actinomycetes</taxon>
        <taxon>Propionibacteriales</taxon>
        <taxon>Nocardioidaceae</taxon>
        <taxon>Solicola</taxon>
    </lineage>
</organism>
<sequence length="161" mass="18440">MNDLQAIADRAEIQALQAEFTDAAMMHDVDRLMSLYTTDAVYRIPEVDIELVGWEAIRSGNEQLAENWEFFVQNTHPGSIQVDGDTATGRALVFELGRQRDGRSVVNHALFHDRYRRTPDGWRFSERVYEVRYFDTNPLTGSPEVAWDTDYQPGEESAPAR</sequence>
<dbReference type="EMBL" id="CP094970">
    <property type="protein sequence ID" value="UYM04248.1"/>
    <property type="molecule type" value="Genomic_DNA"/>
</dbReference>
<name>A0AA46TFI5_9ACTN</name>
<dbReference type="Pfam" id="PF13577">
    <property type="entry name" value="SnoaL_4"/>
    <property type="match status" value="1"/>
</dbReference>
<proteinExistence type="predicted"/>
<dbReference type="AlphaFoldDB" id="A0AA46TFI5"/>
<evidence type="ECO:0000259" key="1">
    <source>
        <dbReference type="Pfam" id="PF13577"/>
    </source>
</evidence>
<evidence type="ECO:0000313" key="2">
    <source>
        <dbReference type="EMBL" id="UYM04248.1"/>
    </source>
</evidence>
<reference evidence="2" key="1">
    <citation type="submission" date="2022-01" db="EMBL/GenBank/DDBJ databases">
        <title>Nocardioidaceae gen. sp. A5X3R13.</title>
        <authorList>
            <person name="Lopez Marin M.A."/>
            <person name="Uhlik O."/>
        </authorList>
    </citation>
    <scope>NUCLEOTIDE SEQUENCE</scope>
    <source>
        <strain evidence="2">A5X3R13</strain>
    </source>
</reference>
<dbReference type="KEGG" id="sgrg:L0C25_17105"/>
<keyword evidence="3" id="KW-1185">Reference proteome</keyword>
<dbReference type="SUPFAM" id="SSF54427">
    <property type="entry name" value="NTF2-like"/>
    <property type="match status" value="1"/>
</dbReference>
<accession>A0AA46TFI5</accession>
<dbReference type="Proteomes" id="UP001164390">
    <property type="component" value="Chromosome"/>
</dbReference>
<evidence type="ECO:0000313" key="3">
    <source>
        <dbReference type="Proteomes" id="UP001164390"/>
    </source>
</evidence>
<dbReference type="RefSeq" id="WP_271632913.1">
    <property type="nucleotide sequence ID" value="NZ_CP094970.1"/>
</dbReference>
<dbReference type="InterPro" id="IPR032710">
    <property type="entry name" value="NTF2-like_dom_sf"/>
</dbReference>
<protein>
    <submittedName>
        <fullName evidence="2">Nuclear transport factor 2 family protein</fullName>
    </submittedName>
</protein>